<accession>A0A1C4V1E8</accession>
<protein>
    <submittedName>
        <fullName evidence="2">Limonene-1,2-epoxide hydrolase</fullName>
    </submittedName>
</protein>
<dbReference type="GO" id="GO:0016787">
    <property type="term" value="F:hydrolase activity"/>
    <property type="evidence" value="ECO:0007669"/>
    <property type="project" value="UniProtKB-KW"/>
</dbReference>
<name>A0A1C4V1E8_9ACTN</name>
<gene>
    <name evidence="2" type="ORF">GA0070564_101880</name>
</gene>
<evidence type="ECO:0000313" key="2">
    <source>
        <dbReference type="EMBL" id="SCE77753.1"/>
    </source>
</evidence>
<proteinExistence type="predicted"/>
<evidence type="ECO:0000259" key="1">
    <source>
        <dbReference type="Pfam" id="PF12680"/>
    </source>
</evidence>
<keyword evidence="2" id="KW-0378">Hydrolase</keyword>
<dbReference type="Proteomes" id="UP000199504">
    <property type="component" value="Unassembled WGS sequence"/>
</dbReference>
<dbReference type="AlphaFoldDB" id="A0A1C4V1E8"/>
<evidence type="ECO:0000313" key="3">
    <source>
        <dbReference type="Proteomes" id="UP000199504"/>
    </source>
</evidence>
<reference evidence="3" key="1">
    <citation type="submission" date="2016-06" db="EMBL/GenBank/DDBJ databases">
        <authorList>
            <person name="Varghese N."/>
            <person name="Submissions Spin"/>
        </authorList>
    </citation>
    <scope>NUCLEOTIDE SEQUENCE [LARGE SCALE GENOMIC DNA]</scope>
    <source>
        <strain evidence="3">DSM 44830</strain>
    </source>
</reference>
<dbReference type="Pfam" id="PF12680">
    <property type="entry name" value="SnoaL_2"/>
    <property type="match status" value="1"/>
</dbReference>
<keyword evidence="3" id="KW-1185">Reference proteome</keyword>
<dbReference type="InterPro" id="IPR037401">
    <property type="entry name" value="SnoaL-like"/>
</dbReference>
<dbReference type="EMBL" id="FMCX01000001">
    <property type="protein sequence ID" value="SCE77753.1"/>
    <property type="molecule type" value="Genomic_DNA"/>
</dbReference>
<dbReference type="STRING" id="262898.GA0070564_101880"/>
<feature type="domain" description="SnoaL-like" evidence="1">
    <location>
        <begin position="8"/>
        <end position="109"/>
    </location>
</feature>
<dbReference type="RefSeq" id="WP_218104872.1">
    <property type="nucleotide sequence ID" value="NZ_FMCX01000001.1"/>
</dbReference>
<organism evidence="2 3">
    <name type="scientific">Micromonospora mirobrigensis</name>
    <dbReference type="NCBI Taxonomy" id="262898"/>
    <lineage>
        <taxon>Bacteria</taxon>
        <taxon>Bacillati</taxon>
        <taxon>Actinomycetota</taxon>
        <taxon>Actinomycetes</taxon>
        <taxon>Micromonosporales</taxon>
        <taxon>Micromonosporaceae</taxon>
        <taxon>Micromonospora</taxon>
    </lineage>
</organism>
<dbReference type="SUPFAM" id="SSF54427">
    <property type="entry name" value="NTF2-like"/>
    <property type="match status" value="1"/>
</dbReference>
<dbReference type="InterPro" id="IPR032710">
    <property type="entry name" value="NTF2-like_dom_sf"/>
</dbReference>
<sequence>MSDNDALVRGFVDAFERKDASLLVPFLHPDVVFRNYGDDEIRGREALTRMWDGVFQQFEVVRFETLHQAVDGDVVLAEQIHHLGLPGGPVAPVMNLAVYEITDGRIAAWRDYTNPIVARDLLTGR</sequence>
<dbReference type="Gene3D" id="3.10.450.50">
    <property type="match status" value="1"/>
</dbReference>